<keyword evidence="3" id="KW-1185">Reference proteome</keyword>
<dbReference type="HOGENOM" id="CLU_1419631_0_0_11"/>
<dbReference type="Proteomes" id="UP000002484">
    <property type="component" value="Chromosome"/>
</dbReference>
<feature type="compositionally biased region" description="Low complexity" evidence="1">
    <location>
        <begin position="147"/>
        <end position="156"/>
    </location>
</feature>
<proteinExistence type="predicted"/>
<feature type="region of interest" description="Disordered" evidence="1">
    <location>
        <begin position="147"/>
        <end position="191"/>
    </location>
</feature>
<accession>E3J7B1</accession>
<evidence type="ECO:0000256" key="1">
    <source>
        <dbReference type="SAM" id="MobiDB-lite"/>
    </source>
</evidence>
<dbReference type="KEGG" id="fri:FraEuI1c_0298"/>
<name>E3J7B1_PSEI1</name>
<reference evidence="2 3" key="1">
    <citation type="submission" date="2010-10" db="EMBL/GenBank/DDBJ databases">
        <title>Complete sequence of Frankia sp. EuI1c.</title>
        <authorList>
            <consortium name="US DOE Joint Genome Institute"/>
            <person name="Lucas S."/>
            <person name="Copeland A."/>
            <person name="Lapidus A."/>
            <person name="Cheng J.-F."/>
            <person name="Bruce D."/>
            <person name="Goodwin L."/>
            <person name="Pitluck S."/>
            <person name="Chertkov O."/>
            <person name="Detter J.C."/>
            <person name="Han C."/>
            <person name="Tapia R."/>
            <person name="Land M."/>
            <person name="Hauser L."/>
            <person name="Jeffries C."/>
            <person name="Kyrpides N."/>
            <person name="Ivanova N."/>
            <person name="Mikhailova N."/>
            <person name="Beauchemin N."/>
            <person name="Sen A."/>
            <person name="Sur S.A."/>
            <person name="Gtari M."/>
            <person name="Wall L."/>
            <person name="Tisa L."/>
            <person name="Woyke T."/>
        </authorList>
    </citation>
    <scope>NUCLEOTIDE SEQUENCE [LARGE SCALE GENOMIC DNA]</scope>
    <source>
        <strain evidence="3">DSM 45817 / CECT 9037 / EuI1c</strain>
    </source>
</reference>
<sequence length="191" mass="21138">MSMLTVYATLTGTNRDQLYTRLSWLTRQYLRYTAAKPGQPARLDAFSDEARSMAGALGDAVRILVDRDQENSRTALVGAVRRAEDSWQKVQIDLHRSGTTWADLRVRPGYRRDLPVQRVTGGETPQRLTLVHDSRTVEATRRAEARLAQSRAAAGRVPDAPATGRGGSDSRIAEKVSVGSAGHRRELTPQR</sequence>
<evidence type="ECO:0000313" key="2">
    <source>
        <dbReference type="EMBL" id="ADP78384.1"/>
    </source>
</evidence>
<protein>
    <submittedName>
        <fullName evidence="2">Uncharacterized protein</fullName>
    </submittedName>
</protein>
<gene>
    <name evidence="2" type="ordered locus">FraEuI1c_0298</name>
</gene>
<organism evidence="2 3">
    <name type="scientific">Pseudofrankia inefficax (strain DSM 45817 / CECT 9037 / DDB 130130 / EuI1c)</name>
    <name type="common">Frankia inefficax</name>
    <dbReference type="NCBI Taxonomy" id="298654"/>
    <lineage>
        <taxon>Bacteria</taxon>
        <taxon>Bacillati</taxon>
        <taxon>Actinomycetota</taxon>
        <taxon>Actinomycetes</taxon>
        <taxon>Frankiales</taxon>
        <taxon>Frankiaceae</taxon>
        <taxon>Pseudofrankia</taxon>
    </lineage>
</organism>
<evidence type="ECO:0000313" key="3">
    <source>
        <dbReference type="Proteomes" id="UP000002484"/>
    </source>
</evidence>
<dbReference type="AlphaFoldDB" id="E3J7B1"/>
<dbReference type="InParanoid" id="E3J7B1"/>
<dbReference type="EMBL" id="CP002299">
    <property type="protein sequence ID" value="ADP78384.1"/>
    <property type="molecule type" value="Genomic_DNA"/>
</dbReference>